<dbReference type="AlphaFoldDB" id="R9PA61"/>
<dbReference type="EMBL" id="DF238787">
    <property type="protein sequence ID" value="GAC94970.1"/>
    <property type="molecule type" value="Genomic_DNA"/>
</dbReference>
<dbReference type="GeneID" id="24107836"/>
<keyword evidence="2" id="KW-1185">Reference proteome</keyword>
<name>R9PA61_PSEHS</name>
<evidence type="ECO:0000313" key="2">
    <source>
        <dbReference type="Proteomes" id="UP000014071"/>
    </source>
</evidence>
<dbReference type="Proteomes" id="UP000014071">
    <property type="component" value="Unassembled WGS sequence"/>
</dbReference>
<organism evidence="1 2">
    <name type="scientific">Pseudozyma hubeiensis (strain SY62)</name>
    <name type="common">Yeast</name>
    <dbReference type="NCBI Taxonomy" id="1305764"/>
    <lineage>
        <taxon>Eukaryota</taxon>
        <taxon>Fungi</taxon>
        <taxon>Dikarya</taxon>
        <taxon>Basidiomycota</taxon>
        <taxon>Ustilaginomycotina</taxon>
        <taxon>Ustilaginomycetes</taxon>
        <taxon>Ustilaginales</taxon>
        <taxon>Ustilaginaceae</taxon>
        <taxon>Pseudozyma</taxon>
    </lineage>
</organism>
<dbReference type="HOGENOM" id="CLU_1907612_0_0_1"/>
<sequence>MFRGFVPCSCDRCSSNAMENVQESGPDLVQHAVLSHVETVQGLRAARRGRKPLHSMLKRTSARFQAATSRLCSTRVDGKAIKAITTLCRRISHSRRTCSTTQIMRNNSGNSISSSTRTPSSAINSRSNIIIIS</sequence>
<dbReference type="RefSeq" id="XP_012188557.1">
    <property type="nucleotide sequence ID" value="XM_012333167.1"/>
</dbReference>
<protein>
    <submittedName>
        <fullName evidence="1">Uncharacterized protein</fullName>
    </submittedName>
</protein>
<proteinExistence type="predicted"/>
<gene>
    <name evidence="1" type="ORF">PHSY_002543</name>
</gene>
<evidence type="ECO:0000313" key="1">
    <source>
        <dbReference type="EMBL" id="GAC94970.1"/>
    </source>
</evidence>
<reference evidence="2" key="1">
    <citation type="journal article" date="2013" name="Genome Announc.">
        <title>Draft genome sequence of the basidiomycetous yeast-like fungus Pseudozyma hubeiensis SY62, which produces an abundant amount of the biosurfactant mannosylerythritol lipids.</title>
        <authorList>
            <person name="Konishi M."/>
            <person name="Hatada Y."/>
            <person name="Horiuchi J."/>
        </authorList>
    </citation>
    <scope>NUCLEOTIDE SEQUENCE [LARGE SCALE GENOMIC DNA]</scope>
    <source>
        <strain evidence="2">SY62</strain>
    </source>
</reference>
<accession>R9PA61</accession>